<reference evidence="3 4" key="1">
    <citation type="submission" date="2024-06" db="EMBL/GenBank/DDBJ databases">
        <title>The Natural Products Discovery Center: Release of the First 8490 Sequenced Strains for Exploring Actinobacteria Biosynthetic Diversity.</title>
        <authorList>
            <person name="Kalkreuter E."/>
            <person name="Kautsar S.A."/>
            <person name="Yang D."/>
            <person name="Bader C.D."/>
            <person name="Teijaro C.N."/>
            <person name="Fluegel L."/>
            <person name="Davis C.M."/>
            <person name="Simpson J.R."/>
            <person name="Lauterbach L."/>
            <person name="Steele A.D."/>
            <person name="Gui C."/>
            <person name="Meng S."/>
            <person name="Li G."/>
            <person name="Viehrig K."/>
            <person name="Ye F."/>
            <person name="Su P."/>
            <person name="Kiefer A.F."/>
            <person name="Nichols A."/>
            <person name="Cepeda A.J."/>
            <person name="Yan W."/>
            <person name="Fan B."/>
            <person name="Jiang Y."/>
            <person name="Adhikari A."/>
            <person name="Zheng C.-J."/>
            <person name="Schuster L."/>
            <person name="Cowan T.M."/>
            <person name="Smanski M.J."/>
            <person name="Chevrette M.G."/>
            <person name="De Carvalho L.P.S."/>
            <person name="Shen B."/>
        </authorList>
    </citation>
    <scope>NUCLEOTIDE SEQUENCE [LARGE SCALE GENOMIC DNA]</scope>
    <source>
        <strain evidence="3 4">NPDC019583</strain>
    </source>
</reference>
<feature type="compositionally biased region" description="Polar residues" evidence="1">
    <location>
        <begin position="225"/>
        <end position="250"/>
    </location>
</feature>
<feature type="compositionally biased region" description="Basic and acidic residues" evidence="1">
    <location>
        <begin position="211"/>
        <end position="222"/>
    </location>
</feature>
<feature type="region of interest" description="Disordered" evidence="1">
    <location>
        <begin position="31"/>
        <end position="121"/>
    </location>
</feature>
<keyword evidence="2" id="KW-0472">Membrane</keyword>
<protein>
    <submittedName>
        <fullName evidence="3">Uncharacterized protein</fullName>
    </submittedName>
</protein>
<keyword evidence="4" id="KW-1185">Reference proteome</keyword>
<evidence type="ECO:0000313" key="4">
    <source>
        <dbReference type="Proteomes" id="UP001550603"/>
    </source>
</evidence>
<sequence>MDYCSSCRRHLNGALVCPGCGAYAPDIDPSAADGRTGPAPVTAPAQAGPAAWEHPAATGTWHDGTVWDETTRTGTREPHDTGASDGYDSPDTDTSESYQERPQGRAARRRQMARWKKSQRRAVVATAVALVGGGLTVATLNGSAAPGVRAATAPEDTTMGGADGEAPTFTEPTSKQYDTPRSSPTTPPHSDRASRHQQTRKADPRTTPTDARTDAAAARRELPLTTPQRRSTAPDTADTVTGNAGSSASKVTEPTTPPAAETQPDTQEPAAPATPPPATSTPPPASSPSDPQSKELCLLVICLG</sequence>
<accession>A0ABV2Y237</accession>
<feature type="compositionally biased region" description="Basic residues" evidence="1">
    <location>
        <begin position="106"/>
        <end position="120"/>
    </location>
</feature>
<keyword evidence="2" id="KW-0812">Transmembrane</keyword>
<name>A0ABV2Y237_9ACTN</name>
<evidence type="ECO:0000313" key="3">
    <source>
        <dbReference type="EMBL" id="MEU2270328.1"/>
    </source>
</evidence>
<dbReference type="Proteomes" id="UP001550603">
    <property type="component" value="Unassembled WGS sequence"/>
</dbReference>
<feature type="compositionally biased region" description="Basic and acidic residues" evidence="1">
    <location>
        <begin position="189"/>
        <end position="204"/>
    </location>
</feature>
<dbReference type="RefSeq" id="WP_359791620.1">
    <property type="nucleotide sequence ID" value="NZ_JBEYBN010000049.1"/>
</dbReference>
<feature type="region of interest" description="Disordered" evidence="1">
    <location>
        <begin position="146"/>
        <end position="293"/>
    </location>
</feature>
<organism evidence="3 4">
    <name type="scientific">Streptomyces olindensis</name>
    <dbReference type="NCBI Taxonomy" id="358823"/>
    <lineage>
        <taxon>Bacteria</taxon>
        <taxon>Bacillati</taxon>
        <taxon>Actinomycetota</taxon>
        <taxon>Actinomycetes</taxon>
        <taxon>Kitasatosporales</taxon>
        <taxon>Streptomycetaceae</taxon>
        <taxon>Streptomyces</taxon>
    </lineage>
</organism>
<feature type="compositionally biased region" description="Basic and acidic residues" evidence="1">
    <location>
        <begin position="69"/>
        <end position="82"/>
    </location>
</feature>
<keyword evidence="2" id="KW-1133">Transmembrane helix</keyword>
<dbReference type="EMBL" id="JBEYBN010000049">
    <property type="protein sequence ID" value="MEU2270328.1"/>
    <property type="molecule type" value="Genomic_DNA"/>
</dbReference>
<comment type="caution">
    <text evidence="3">The sequence shown here is derived from an EMBL/GenBank/DDBJ whole genome shotgun (WGS) entry which is preliminary data.</text>
</comment>
<feature type="transmembrane region" description="Helical" evidence="2">
    <location>
        <begin position="122"/>
        <end position="140"/>
    </location>
</feature>
<evidence type="ECO:0000256" key="2">
    <source>
        <dbReference type="SAM" id="Phobius"/>
    </source>
</evidence>
<gene>
    <name evidence="3" type="ORF">ABZ568_28775</name>
</gene>
<proteinExistence type="predicted"/>
<feature type="compositionally biased region" description="Low complexity" evidence="1">
    <location>
        <begin position="252"/>
        <end position="271"/>
    </location>
</feature>
<feature type="compositionally biased region" description="Pro residues" evidence="1">
    <location>
        <begin position="272"/>
        <end position="286"/>
    </location>
</feature>
<evidence type="ECO:0000256" key="1">
    <source>
        <dbReference type="SAM" id="MobiDB-lite"/>
    </source>
</evidence>